<dbReference type="PANTHER" id="PTHR33375">
    <property type="entry name" value="CHROMOSOME-PARTITIONING PROTEIN PARB-RELATED"/>
    <property type="match status" value="1"/>
</dbReference>
<feature type="region of interest" description="Disordered" evidence="2">
    <location>
        <begin position="225"/>
        <end position="339"/>
    </location>
</feature>
<protein>
    <submittedName>
        <fullName evidence="4">ParB partition protein</fullName>
    </submittedName>
</protein>
<dbReference type="InterPro" id="IPR003115">
    <property type="entry name" value="ParB_N"/>
</dbReference>
<dbReference type="InterPro" id="IPR013741">
    <property type="entry name" value="KorB_domain"/>
</dbReference>
<dbReference type="SMART" id="SM00470">
    <property type="entry name" value="ParB"/>
    <property type="match status" value="1"/>
</dbReference>
<evidence type="ECO:0000256" key="2">
    <source>
        <dbReference type="SAM" id="MobiDB-lite"/>
    </source>
</evidence>
<comment type="similarity">
    <text evidence="1">Belongs to the ParB family.</text>
</comment>
<dbReference type="GO" id="GO:0003677">
    <property type="term" value="F:DNA binding"/>
    <property type="evidence" value="ECO:0007669"/>
    <property type="project" value="InterPro"/>
</dbReference>
<evidence type="ECO:0000259" key="3">
    <source>
        <dbReference type="SMART" id="SM00470"/>
    </source>
</evidence>
<name>A0A1D3K7D7_PSEVE</name>
<dbReference type="GO" id="GO:0005694">
    <property type="term" value="C:chromosome"/>
    <property type="evidence" value="ECO:0007669"/>
    <property type="project" value="TreeGrafter"/>
</dbReference>
<dbReference type="InterPro" id="IPR004437">
    <property type="entry name" value="ParB/RepB/Spo0J"/>
</dbReference>
<dbReference type="SUPFAM" id="SSF109709">
    <property type="entry name" value="KorB DNA-binding domain-like"/>
    <property type="match status" value="1"/>
</dbReference>
<dbReference type="Pfam" id="PF02195">
    <property type="entry name" value="ParB_N"/>
    <property type="match status" value="1"/>
</dbReference>
<gene>
    <name evidence="4" type="primary">parB</name>
    <name evidence="4" type="ORF">PVE_R2G0224</name>
</gene>
<dbReference type="SUPFAM" id="SSF110849">
    <property type="entry name" value="ParB/Sulfiredoxin"/>
    <property type="match status" value="1"/>
</dbReference>
<dbReference type="PANTHER" id="PTHR33375:SF1">
    <property type="entry name" value="CHROMOSOME-PARTITIONING PROTEIN PARB-RELATED"/>
    <property type="match status" value="1"/>
</dbReference>
<evidence type="ECO:0000313" key="5">
    <source>
        <dbReference type="Proteomes" id="UP000245431"/>
    </source>
</evidence>
<accession>A0A1D3K7D7</accession>
<reference evidence="5" key="1">
    <citation type="submission" date="2016-07" db="EMBL/GenBank/DDBJ databases">
        <authorList>
            <person name="Florea S."/>
            <person name="Webb J.S."/>
            <person name="Jaromczyk J."/>
            <person name="Schardl C.L."/>
        </authorList>
    </citation>
    <scope>NUCLEOTIDE SEQUENCE [LARGE SCALE GENOMIC DNA]</scope>
    <source>
        <strain evidence="5">1YdBTEX2</strain>
    </source>
</reference>
<dbReference type="EMBL" id="LT599584">
    <property type="protein sequence ID" value="SBW84253.1"/>
    <property type="molecule type" value="Genomic_DNA"/>
</dbReference>
<evidence type="ECO:0000313" key="4">
    <source>
        <dbReference type="EMBL" id="SBW84253.1"/>
    </source>
</evidence>
<feature type="domain" description="ParB-like N-terminal" evidence="3">
    <location>
        <begin position="27"/>
        <end position="118"/>
    </location>
</feature>
<dbReference type="AlphaFoldDB" id="A0A1D3K7D7"/>
<dbReference type="Gene3D" id="3.90.1530.30">
    <property type="match status" value="1"/>
</dbReference>
<dbReference type="InterPro" id="IPR036086">
    <property type="entry name" value="ParB/Sulfiredoxin_sf"/>
</dbReference>
<dbReference type="InterPro" id="IPR050336">
    <property type="entry name" value="Chromosome_partition/occlusion"/>
</dbReference>
<evidence type="ECO:0000256" key="1">
    <source>
        <dbReference type="ARBA" id="ARBA00006295"/>
    </source>
</evidence>
<organism evidence="4 5">
    <name type="scientific">Pseudomonas veronii 1YdBTEX2</name>
    <dbReference type="NCBI Taxonomy" id="1295141"/>
    <lineage>
        <taxon>Bacteria</taxon>
        <taxon>Pseudomonadati</taxon>
        <taxon>Pseudomonadota</taxon>
        <taxon>Gammaproteobacteria</taxon>
        <taxon>Pseudomonadales</taxon>
        <taxon>Pseudomonadaceae</taxon>
        <taxon>Pseudomonas</taxon>
    </lineage>
</organism>
<dbReference type="GO" id="GO:0007059">
    <property type="term" value="P:chromosome segregation"/>
    <property type="evidence" value="ECO:0007669"/>
    <property type="project" value="TreeGrafter"/>
</dbReference>
<dbReference type="NCBIfam" id="TIGR00180">
    <property type="entry name" value="parB_part"/>
    <property type="match status" value="1"/>
</dbReference>
<sequence>MARDLSRLKGLSSVNALTEGAQQGTVLELDPSQIRVEKQVRKKFRNIEELARSMKEEQQSPIIVSPLDKNTNTYLLQKGERRLRAAILNGEGFKIKAIVDPTVRSKSKSTASQLAENIQREPLTPIEVAIALVDLREQMKEEGKKGTGRELADYCNKPESWVSKHLALADLPDELAALIDDEITSDSELIQSLAKICELKPDLYLQLIDQARSDGGLSRSEARDHLKAARGGSAPKSQPITPTVTPQPQPQGQGQGLPSTTVQNGSNVDPGGAGQGGTQKSGPDQKGACEEDLATDTNGVASPQPILHADNSGSVSGAGHAESTTPTPTTRQQPKKLGKTDVLEIPPEQMVMQVRVSTDKKQFTGELLLNVICGNPNKGMVSYLDGSKQQRGLFDLDQIEIITLAQLASGD</sequence>
<dbReference type="Pfam" id="PF08535">
    <property type="entry name" value="KorB"/>
    <property type="match status" value="1"/>
</dbReference>
<feature type="compositionally biased region" description="Low complexity" evidence="2">
    <location>
        <begin position="238"/>
        <end position="261"/>
    </location>
</feature>
<dbReference type="Proteomes" id="UP000245431">
    <property type="component" value="Chromosome PVE_r2"/>
</dbReference>
<dbReference type="Gene3D" id="1.10.10.2830">
    <property type="match status" value="1"/>
</dbReference>
<proteinExistence type="inferred from homology"/>